<dbReference type="Proteomes" id="UP000500826">
    <property type="component" value="Chromosome"/>
</dbReference>
<dbReference type="EMBL" id="CP053418">
    <property type="protein sequence ID" value="QJW84371.1"/>
    <property type="molecule type" value="Genomic_DNA"/>
</dbReference>
<gene>
    <name evidence="2" type="ORF">HK414_13040</name>
</gene>
<keyword evidence="1" id="KW-0812">Transmembrane</keyword>
<feature type="transmembrane region" description="Helical" evidence="1">
    <location>
        <begin position="14"/>
        <end position="34"/>
    </location>
</feature>
<evidence type="ECO:0000256" key="1">
    <source>
        <dbReference type="SAM" id="Phobius"/>
    </source>
</evidence>
<evidence type="ECO:0000313" key="3">
    <source>
        <dbReference type="Proteomes" id="UP000500826"/>
    </source>
</evidence>
<accession>A0ABX6P2M9</accession>
<evidence type="ECO:0000313" key="2">
    <source>
        <dbReference type="EMBL" id="QJW84371.1"/>
    </source>
</evidence>
<keyword evidence="1" id="KW-0472">Membrane</keyword>
<organism evidence="2 3">
    <name type="scientific">Ramlibacter terrae</name>
    <dbReference type="NCBI Taxonomy" id="2732511"/>
    <lineage>
        <taxon>Bacteria</taxon>
        <taxon>Pseudomonadati</taxon>
        <taxon>Pseudomonadota</taxon>
        <taxon>Betaproteobacteria</taxon>
        <taxon>Burkholderiales</taxon>
        <taxon>Comamonadaceae</taxon>
        <taxon>Ramlibacter</taxon>
    </lineage>
</organism>
<keyword evidence="3" id="KW-1185">Reference proteome</keyword>
<reference evidence="2 3" key="1">
    <citation type="submission" date="2020-05" db="EMBL/GenBank/DDBJ databases">
        <title>Ramlibacter rhizophilus sp. nov., isolated from rhizosphere soil of national flower Mugunghwa from South Korea.</title>
        <authorList>
            <person name="Zheng-Fei Y."/>
            <person name="Huan T."/>
        </authorList>
    </citation>
    <scope>NUCLEOTIDE SEQUENCE [LARGE SCALE GENOMIC DNA]</scope>
    <source>
        <strain evidence="2 3">H242</strain>
    </source>
</reference>
<evidence type="ECO:0008006" key="4">
    <source>
        <dbReference type="Google" id="ProtNLM"/>
    </source>
</evidence>
<keyword evidence="1" id="KW-1133">Transmembrane helix</keyword>
<reference evidence="2 3" key="2">
    <citation type="submission" date="2020-05" db="EMBL/GenBank/DDBJ databases">
        <authorList>
            <person name="Khan S.A."/>
            <person name="Jeon C.O."/>
            <person name="Chun B.H."/>
        </authorList>
    </citation>
    <scope>NUCLEOTIDE SEQUENCE [LARGE SCALE GENOMIC DNA]</scope>
    <source>
        <strain evidence="2 3">H242</strain>
    </source>
</reference>
<protein>
    <recommendedName>
        <fullName evidence="4">Cbb3-type cytochrome c oxidase subunit 3</fullName>
    </recommendedName>
</protein>
<proteinExistence type="predicted"/>
<name>A0ABX6P2M9_9BURK</name>
<sequence>MDASFWSQVFGSFMFWKLVALVVIVGVVTFVYAYRTGGRDFWDDLNAHRSQQDPAQRGAGRE</sequence>